<evidence type="ECO:0000256" key="1">
    <source>
        <dbReference type="SAM" id="MobiDB-lite"/>
    </source>
</evidence>
<evidence type="ECO:0000313" key="3">
    <source>
        <dbReference type="Proteomes" id="UP001283341"/>
    </source>
</evidence>
<keyword evidence="3" id="KW-1185">Reference proteome</keyword>
<accession>A0AAE0IID4</accession>
<feature type="region of interest" description="Disordered" evidence="1">
    <location>
        <begin position="124"/>
        <end position="175"/>
    </location>
</feature>
<protein>
    <submittedName>
        <fullName evidence="2">Uncharacterized protein</fullName>
    </submittedName>
</protein>
<feature type="region of interest" description="Disordered" evidence="1">
    <location>
        <begin position="420"/>
        <end position="482"/>
    </location>
</feature>
<dbReference type="EMBL" id="JAUEDM010000002">
    <property type="protein sequence ID" value="KAK3324891.1"/>
    <property type="molecule type" value="Genomic_DNA"/>
</dbReference>
<dbReference type="AlphaFoldDB" id="A0AAE0IID4"/>
<gene>
    <name evidence="2" type="ORF">B0H66DRAFT_546995</name>
</gene>
<feature type="compositionally biased region" description="Low complexity" evidence="1">
    <location>
        <begin position="128"/>
        <end position="144"/>
    </location>
</feature>
<organism evidence="2 3">
    <name type="scientific">Apodospora peruviana</name>
    <dbReference type="NCBI Taxonomy" id="516989"/>
    <lineage>
        <taxon>Eukaryota</taxon>
        <taxon>Fungi</taxon>
        <taxon>Dikarya</taxon>
        <taxon>Ascomycota</taxon>
        <taxon>Pezizomycotina</taxon>
        <taxon>Sordariomycetes</taxon>
        <taxon>Sordariomycetidae</taxon>
        <taxon>Sordariales</taxon>
        <taxon>Lasiosphaeriaceae</taxon>
        <taxon>Apodospora</taxon>
    </lineage>
</organism>
<reference evidence="2" key="1">
    <citation type="journal article" date="2023" name="Mol. Phylogenet. Evol.">
        <title>Genome-scale phylogeny and comparative genomics of the fungal order Sordariales.</title>
        <authorList>
            <person name="Hensen N."/>
            <person name="Bonometti L."/>
            <person name="Westerberg I."/>
            <person name="Brannstrom I.O."/>
            <person name="Guillou S."/>
            <person name="Cros-Aarteil S."/>
            <person name="Calhoun S."/>
            <person name="Haridas S."/>
            <person name="Kuo A."/>
            <person name="Mondo S."/>
            <person name="Pangilinan J."/>
            <person name="Riley R."/>
            <person name="LaButti K."/>
            <person name="Andreopoulos B."/>
            <person name="Lipzen A."/>
            <person name="Chen C."/>
            <person name="Yan M."/>
            <person name="Daum C."/>
            <person name="Ng V."/>
            <person name="Clum A."/>
            <person name="Steindorff A."/>
            <person name="Ohm R.A."/>
            <person name="Martin F."/>
            <person name="Silar P."/>
            <person name="Natvig D.O."/>
            <person name="Lalanne C."/>
            <person name="Gautier V."/>
            <person name="Ament-Velasquez S.L."/>
            <person name="Kruys A."/>
            <person name="Hutchinson M.I."/>
            <person name="Powell A.J."/>
            <person name="Barry K."/>
            <person name="Miller A.N."/>
            <person name="Grigoriev I.V."/>
            <person name="Debuchy R."/>
            <person name="Gladieux P."/>
            <person name="Hiltunen Thoren M."/>
            <person name="Johannesson H."/>
        </authorList>
    </citation>
    <scope>NUCLEOTIDE SEQUENCE</scope>
    <source>
        <strain evidence="2">CBS 118394</strain>
    </source>
</reference>
<feature type="compositionally biased region" description="Acidic residues" evidence="1">
    <location>
        <begin position="427"/>
        <end position="476"/>
    </location>
</feature>
<feature type="region of interest" description="Disordered" evidence="1">
    <location>
        <begin position="297"/>
        <end position="408"/>
    </location>
</feature>
<proteinExistence type="predicted"/>
<sequence length="508" mass="55727">MALLPDFGTWLFRSVRRDPNLSDSPISIVERLNSLPRPLKSADKDTLLGAVLTLGPSLQLALLMLLELMPEDESRGRLGEVLCPTLGQLQKLLHKTLGSFDQPPSLLPTPSLLEIVRDPIEHKRPATSPAISSFKQSSSSSVSSDGRTAPSTAPSTSRQSKRPQTPVITPPEQETQLLRPILRTPTKQSPPQHVSLVAETFPKFDDAASARTSHSHNGGRAHNPAADLALMKELRAEMRVNAAIQVAVDSLEFAEGQMKIVREVNRLHGSGSFDLLQKHFYDGYNRILFRALELEQREFDSPSPSVPNSPDRRTKQMQQQQQKRREEEKQQTQTPGPNVTPEPPHRLPLVSFDSRQTELKLPPLPPLSSSPTKGGVGSGPGGLEERRPLARRNTVQGTAPAVSRPMQAFKRRLSLAEELALVGDGDSTTEEESEVASESGSDDESEDSEEDKVESDEDEESSEEDEESDGDEDDVSVPEVVKAGKEAISVKASRVICPPDLTEYSDHV</sequence>
<dbReference type="Proteomes" id="UP001283341">
    <property type="component" value="Unassembled WGS sequence"/>
</dbReference>
<name>A0AAE0IID4_9PEZI</name>
<evidence type="ECO:0000313" key="2">
    <source>
        <dbReference type="EMBL" id="KAK3324891.1"/>
    </source>
</evidence>
<comment type="caution">
    <text evidence="2">The sequence shown here is derived from an EMBL/GenBank/DDBJ whole genome shotgun (WGS) entry which is preliminary data.</text>
</comment>
<reference evidence="2" key="2">
    <citation type="submission" date="2023-06" db="EMBL/GenBank/DDBJ databases">
        <authorList>
            <consortium name="Lawrence Berkeley National Laboratory"/>
            <person name="Haridas S."/>
            <person name="Hensen N."/>
            <person name="Bonometti L."/>
            <person name="Westerberg I."/>
            <person name="Brannstrom I.O."/>
            <person name="Guillou S."/>
            <person name="Cros-Aarteil S."/>
            <person name="Calhoun S."/>
            <person name="Kuo A."/>
            <person name="Mondo S."/>
            <person name="Pangilinan J."/>
            <person name="Riley R."/>
            <person name="Labutti K."/>
            <person name="Andreopoulos B."/>
            <person name="Lipzen A."/>
            <person name="Chen C."/>
            <person name="Yanf M."/>
            <person name="Daum C."/>
            <person name="Ng V."/>
            <person name="Clum A."/>
            <person name="Steindorff A."/>
            <person name="Ohm R."/>
            <person name="Martin F."/>
            <person name="Silar P."/>
            <person name="Natvig D."/>
            <person name="Lalanne C."/>
            <person name="Gautier V."/>
            <person name="Ament-Velasquez S.L."/>
            <person name="Kruys A."/>
            <person name="Hutchinson M.I."/>
            <person name="Powell A.J."/>
            <person name="Barry K."/>
            <person name="Miller A.N."/>
            <person name="Grigoriev I.V."/>
            <person name="Debuchy R."/>
            <person name="Gladieux P."/>
            <person name="Thoren M.H."/>
            <person name="Johannesson H."/>
        </authorList>
    </citation>
    <scope>NUCLEOTIDE SEQUENCE</scope>
    <source>
        <strain evidence="2">CBS 118394</strain>
    </source>
</reference>
<feature type="compositionally biased region" description="Polar residues" evidence="1">
    <location>
        <begin position="145"/>
        <end position="175"/>
    </location>
</feature>